<reference evidence="1 2" key="1">
    <citation type="submission" date="2019-03" db="EMBL/GenBank/DDBJ databases">
        <authorList>
            <person name="Molinero N."/>
            <person name="Sanchez B."/>
            <person name="Walker A."/>
            <person name="Duncan S."/>
            <person name="Delgado S."/>
            <person name="Margolles A."/>
        </authorList>
    </citation>
    <scope>NUCLEOTIDE SEQUENCE [LARGE SCALE GENOMIC DNA]</scope>
    <source>
        <strain evidence="1 2">IPLA60002</strain>
    </source>
</reference>
<proteinExistence type="predicted"/>
<organism evidence="1 2">
    <name type="scientific">Ruminococcus bromii</name>
    <dbReference type="NCBI Taxonomy" id="40518"/>
    <lineage>
        <taxon>Bacteria</taxon>
        <taxon>Bacillati</taxon>
        <taxon>Bacillota</taxon>
        <taxon>Clostridia</taxon>
        <taxon>Eubacteriales</taxon>
        <taxon>Oscillospiraceae</taxon>
        <taxon>Ruminococcus</taxon>
    </lineage>
</organism>
<accession>A0ABT0NGB8</accession>
<name>A0ABT0NGB8_9FIRM</name>
<dbReference type="EMBL" id="SNUZ01000007">
    <property type="protein sequence ID" value="MCL3787303.1"/>
    <property type="molecule type" value="Genomic_DNA"/>
</dbReference>
<dbReference type="RefSeq" id="WP_177548029.1">
    <property type="nucleotide sequence ID" value="NZ_SNUZ01000007.1"/>
</dbReference>
<dbReference type="Proteomes" id="UP001056693">
    <property type="component" value="Unassembled WGS sequence"/>
</dbReference>
<sequence>MTKYAVLCYCYSVENNIHHSEILAICDTEEQAYAHMEEDFNRCFDIEIGKGNIKSFSIEHYCYGEALICSNVTTIYWNIEKIEF</sequence>
<evidence type="ECO:0000313" key="2">
    <source>
        <dbReference type="Proteomes" id="UP001056693"/>
    </source>
</evidence>
<comment type="caution">
    <text evidence="1">The sequence shown here is derived from an EMBL/GenBank/DDBJ whole genome shotgun (WGS) entry which is preliminary data.</text>
</comment>
<keyword evidence="2" id="KW-1185">Reference proteome</keyword>
<evidence type="ECO:0008006" key="3">
    <source>
        <dbReference type="Google" id="ProtNLM"/>
    </source>
</evidence>
<protein>
    <recommendedName>
        <fullName evidence="3">Phage protein</fullName>
    </recommendedName>
</protein>
<evidence type="ECO:0000313" key="1">
    <source>
        <dbReference type="EMBL" id="MCL3787303.1"/>
    </source>
</evidence>
<gene>
    <name evidence="1" type="ORF">E2N93_04590</name>
</gene>